<dbReference type="RefSeq" id="XP_014666618.1">
    <property type="nucleotide sequence ID" value="XM_014811132.1"/>
</dbReference>
<feature type="transmembrane region" description="Helical" evidence="9">
    <location>
        <begin position="142"/>
        <end position="160"/>
    </location>
</feature>
<keyword evidence="3 9" id="KW-0812">Transmembrane</keyword>
<sequence>MSAFPGQIDWLVDPASGIIMPSVNYDLSNISNNSAINFANFSDGQFWNIIQEFDAPRPLPMLAEMFLISAYTILGAFGLVGNLLLVYVIARTPALRTARNLYIANLSVAALTLCAICMPFTLIMLIRLAWPFGTLLCKLVPTFQATNVFVSTFSFSAIALDRYNVIVSSSKSQPRGASGLVKIIVIWVVGFLMSIPWVVYTGIDEVGKKDLGFVMYLKCVELFPLTAKAVCTIAVIIIQYLLPVITVTVAHARIHMFLKYHRRSMCAGTKLSALSQAKKDKERRRSSRTTHVLIAITVVFAVSWLPLNIYNLIADFSPDLLYGSSMLPLAVCHAIAMSSACWNPLLYGWLNNTMRSEIMALFTGCGRAVNARLRGRLPVPSNDPSLVVVGSGGRHAHVVINEKGRTELTTFGSHLAVSPMPTRHADGGAAIAATTHSQRGSNDSDTQIMNTV</sequence>
<reference evidence="12" key="1">
    <citation type="submission" date="2025-08" db="UniProtKB">
        <authorList>
            <consortium name="RefSeq"/>
        </authorList>
    </citation>
    <scope>IDENTIFICATION</scope>
</reference>
<organism evidence="11 12">
    <name type="scientific">Priapulus caudatus</name>
    <name type="common">Priapulid worm</name>
    <dbReference type="NCBI Taxonomy" id="37621"/>
    <lineage>
        <taxon>Eukaryota</taxon>
        <taxon>Metazoa</taxon>
        <taxon>Ecdysozoa</taxon>
        <taxon>Scalidophora</taxon>
        <taxon>Priapulida</taxon>
        <taxon>Priapulimorpha</taxon>
        <taxon>Priapulimorphida</taxon>
        <taxon>Priapulidae</taxon>
        <taxon>Priapulus</taxon>
    </lineage>
</organism>
<dbReference type="PANTHER" id="PTHR24235">
    <property type="entry name" value="NEUROPEPTIDE Y RECEPTOR"/>
    <property type="match status" value="1"/>
</dbReference>
<keyword evidence="8" id="KW-0807">Transducer</keyword>
<feature type="transmembrane region" description="Helical" evidence="9">
    <location>
        <begin position="102"/>
        <end position="130"/>
    </location>
</feature>
<evidence type="ECO:0000256" key="5">
    <source>
        <dbReference type="ARBA" id="ARBA00023040"/>
    </source>
</evidence>
<feature type="domain" description="G-protein coupled receptors family 1 profile" evidence="10">
    <location>
        <begin position="81"/>
        <end position="347"/>
    </location>
</feature>
<dbReference type="PROSITE" id="PS50262">
    <property type="entry name" value="G_PROTEIN_RECEP_F1_2"/>
    <property type="match status" value="1"/>
</dbReference>
<evidence type="ECO:0000256" key="4">
    <source>
        <dbReference type="ARBA" id="ARBA00022989"/>
    </source>
</evidence>
<dbReference type="InterPro" id="IPR017452">
    <property type="entry name" value="GPCR_Rhodpsn_7TM"/>
</dbReference>
<dbReference type="Gene3D" id="1.20.1070.10">
    <property type="entry name" value="Rhodopsin 7-helix transmembrane proteins"/>
    <property type="match status" value="1"/>
</dbReference>
<name>A0ABM1E347_PRICU</name>
<keyword evidence="5" id="KW-0297">G-protein coupled receptor</keyword>
<evidence type="ECO:0000256" key="1">
    <source>
        <dbReference type="ARBA" id="ARBA00004141"/>
    </source>
</evidence>
<feature type="transmembrane region" description="Helical" evidence="9">
    <location>
        <begin position="66"/>
        <end position="90"/>
    </location>
</feature>
<evidence type="ECO:0000313" key="12">
    <source>
        <dbReference type="RefSeq" id="XP_014666618.1"/>
    </source>
</evidence>
<feature type="transmembrane region" description="Helical" evidence="9">
    <location>
        <begin position="327"/>
        <end position="350"/>
    </location>
</feature>
<feature type="transmembrane region" description="Helical" evidence="9">
    <location>
        <begin position="223"/>
        <end position="252"/>
    </location>
</feature>
<gene>
    <name evidence="12" type="primary">LOC106808412</name>
</gene>
<dbReference type="Pfam" id="PF00001">
    <property type="entry name" value="7tm_1"/>
    <property type="match status" value="1"/>
</dbReference>
<evidence type="ECO:0000256" key="7">
    <source>
        <dbReference type="ARBA" id="ARBA00023170"/>
    </source>
</evidence>
<feature type="transmembrane region" description="Helical" evidence="9">
    <location>
        <begin position="289"/>
        <end position="307"/>
    </location>
</feature>
<dbReference type="GeneID" id="106808412"/>
<proteinExistence type="inferred from homology"/>
<dbReference type="PRINTS" id="PR00237">
    <property type="entry name" value="GPCRRHODOPSN"/>
</dbReference>
<dbReference type="InterPro" id="IPR000611">
    <property type="entry name" value="NPY_rcpt"/>
</dbReference>
<evidence type="ECO:0000256" key="9">
    <source>
        <dbReference type="SAM" id="Phobius"/>
    </source>
</evidence>
<keyword evidence="4 9" id="KW-1133">Transmembrane helix</keyword>
<dbReference type="SUPFAM" id="SSF81321">
    <property type="entry name" value="Family A G protein-coupled receptor-like"/>
    <property type="match status" value="1"/>
</dbReference>
<evidence type="ECO:0000256" key="3">
    <source>
        <dbReference type="ARBA" id="ARBA00022692"/>
    </source>
</evidence>
<evidence type="ECO:0000259" key="10">
    <source>
        <dbReference type="PROSITE" id="PS50262"/>
    </source>
</evidence>
<evidence type="ECO:0000313" key="11">
    <source>
        <dbReference type="Proteomes" id="UP000695022"/>
    </source>
</evidence>
<keyword evidence="6 9" id="KW-0472">Membrane</keyword>
<evidence type="ECO:0000256" key="6">
    <source>
        <dbReference type="ARBA" id="ARBA00023136"/>
    </source>
</evidence>
<protein>
    <submittedName>
        <fullName evidence="12">Neuropeptide F receptor-like</fullName>
    </submittedName>
</protein>
<dbReference type="PRINTS" id="PR01012">
    <property type="entry name" value="NRPEPTIDEYR"/>
</dbReference>
<keyword evidence="11" id="KW-1185">Reference proteome</keyword>
<dbReference type="Proteomes" id="UP000695022">
    <property type="component" value="Unplaced"/>
</dbReference>
<feature type="transmembrane region" description="Helical" evidence="9">
    <location>
        <begin position="180"/>
        <end position="203"/>
    </location>
</feature>
<dbReference type="PANTHER" id="PTHR24235:SF12">
    <property type="entry name" value="G-PROTEIN COUPLED RECEPTORS FAMILY 1 PROFILE DOMAIN-CONTAINING PROTEIN"/>
    <property type="match status" value="1"/>
</dbReference>
<evidence type="ECO:0000256" key="2">
    <source>
        <dbReference type="ARBA" id="ARBA00010663"/>
    </source>
</evidence>
<dbReference type="CDD" id="cd15203">
    <property type="entry name" value="7tmA_NPYR-like"/>
    <property type="match status" value="1"/>
</dbReference>
<comment type="similarity">
    <text evidence="2">Belongs to the G-protein coupled receptor 1 family.</text>
</comment>
<comment type="subcellular location">
    <subcellularLocation>
        <location evidence="1">Membrane</location>
        <topology evidence="1">Multi-pass membrane protein</topology>
    </subcellularLocation>
</comment>
<accession>A0ABM1E347</accession>
<keyword evidence="7" id="KW-0675">Receptor</keyword>
<dbReference type="InterPro" id="IPR000276">
    <property type="entry name" value="GPCR_Rhodpsn"/>
</dbReference>
<evidence type="ECO:0000256" key="8">
    <source>
        <dbReference type="ARBA" id="ARBA00023224"/>
    </source>
</evidence>